<dbReference type="InterPro" id="IPR050465">
    <property type="entry name" value="UPF0194_transport"/>
</dbReference>
<dbReference type="AlphaFoldDB" id="A0A9J6ZRF4"/>
<evidence type="ECO:0000313" key="5">
    <source>
        <dbReference type="EMBL" id="URW80442.1"/>
    </source>
</evidence>
<comment type="subcellular location">
    <subcellularLocation>
        <location evidence="1">Cell envelope</location>
    </subcellularLocation>
</comment>
<keyword evidence="2 3" id="KW-0175">Coiled coil</keyword>
<accession>A0A9J6ZRF4</accession>
<feature type="domain" description="YknX-like beta-barrel" evidence="4">
    <location>
        <begin position="264"/>
        <end position="337"/>
    </location>
</feature>
<dbReference type="RefSeq" id="WP_250724654.1">
    <property type="nucleotide sequence ID" value="NZ_CP098400.1"/>
</dbReference>
<proteinExistence type="predicted"/>
<dbReference type="Gene3D" id="2.40.30.170">
    <property type="match status" value="1"/>
</dbReference>
<evidence type="ECO:0000259" key="4">
    <source>
        <dbReference type="Pfam" id="PF25990"/>
    </source>
</evidence>
<dbReference type="PANTHER" id="PTHR32347:SF14">
    <property type="entry name" value="EFFLUX SYSTEM COMPONENT YKNX-RELATED"/>
    <property type="match status" value="1"/>
</dbReference>
<keyword evidence="6" id="KW-1185">Reference proteome</keyword>
<reference evidence="5" key="1">
    <citation type="submission" date="2022-05" db="EMBL/GenBank/DDBJ databases">
        <authorList>
            <person name="Sun X."/>
        </authorList>
    </citation>
    <scope>NUCLEOTIDE SEQUENCE</scope>
    <source>
        <strain evidence="5">Ai-910</strain>
    </source>
</reference>
<evidence type="ECO:0000313" key="6">
    <source>
        <dbReference type="Proteomes" id="UP001056426"/>
    </source>
</evidence>
<organism evidence="5 6">
    <name type="scientific">Xiashengella succiniciproducens</name>
    <dbReference type="NCBI Taxonomy" id="2949635"/>
    <lineage>
        <taxon>Bacteria</taxon>
        <taxon>Pseudomonadati</taxon>
        <taxon>Bacteroidota</taxon>
        <taxon>Bacteroidia</taxon>
        <taxon>Marinilabiliales</taxon>
        <taxon>Marinilabiliaceae</taxon>
        <taxon>Xiashengella</taxon>
    </lineage>
</organism>
<evidence type="ECO:0000256" key="3">
    <source>
        <dbReference type="SAM" id="Coils"/>
    </source>
</evidence>
<dbReference type="Proteomes" id="UP001056426">
    <property type="component" value="Chromosome"/>
</dbReference>
<reference evidence="5" key="2">
    <citation type="submission" date="2022-06" db="EMBL/GenBank/DDBJ databases">
        <title>Xiashengella guii gen. nov. sp. nov., a bacterium isolated form anaerobic digestion tank.</title>
        <authorList>
            <person name="Huang H."/>
        </authorList>
    </citation>
    <scope>NUCLEOTIDE SEQUENCE</scope>
    <source>
        <strain evidence="5">Ai-910</strain>
    </source>
</reference>
<evidence type="ECO:0000256" key="1">
    <source>
        <dbReference type="ARBA" id="ARBA00004196"/>
    </source>
</evidence>
<dbReference type="Pfam" id="PF25990">
    <property type="entry name" value="Beta-barrel_YknX"/>
    <property type="match status" value="1"/>
</dbReference>
<dbReference type="PANTHER" id="PTHR32347">
    <property type="entry name" value="EFFLUX SYSTEM COMPONENT YKNX-RELATED"/>
    <property type="match status" value="1"/>
</dbReference>
<dbReference type="Gene3D" id="2.40.420.20">
    <property type="match status" value="1"/>
</dbReference>
<gene>
    <name evidence="5" type="ORF">M9189_03630</name>
</gene>
<dbReference type="KEGG" id="alkq:M9189_03630"/>
<dbReference type="GO" id="GO:0030313">
    <property type="term" value="C:cell envelope"/>
    <property type="evidence" value="ECO:0007669"/>
    <property type="project" value="UniProtKB-SubCell"/>
</dbReference>
<evidence type="ECO:0000256" key="2">
    <source>
        <dbReference type="ARBA" id="ARBA00023054"/>
    </source>
</evidence>
<sequence>MKKRLWQLVVPVAAVILTLVIYGITTREKDDEPDVVRVEKGVFEVVVTGMGELEALESTDIMIPEVLRTNEVRIRQITITDIVKEGTMVKKGDYVATLDPADVEERMRSAEDALELYRNNLENARIDSSLALSSARDEIRQARDLVTDREIKLEQSIYESAAVQRQAQIALETAQRSLEQKLRNYDQLRRRYRMQVERIEENLADQQEYMDKLIQLKRDLIIRAPANGLVVYARDGRNEKIKVGSRVNRWSARIAMLPNLSTLQAIAYVKEIDIAKIRPGLSVRVSIDAFPEDQFSGVVTRVANIGQEVQGEFYNAFKVEIKVDPSGKELLPGMTTTNNIVVESIRDAVMVPRLAVFKDSLLGDFVYKREGLNLVKQQIKTNGENDLYYMIHSGLKPGDKVMMKEPVKKDRLAVHHLEE</sequence>
<dbReference type="EMBL" id="CP098400">
    <property type="protein sequence ID" value="URW80442.1"/>
    <property type="molecule type" value="Genomic_DNA"/>
</dbReference>
<feature type="coiled-coil region" evidence="3">
    <location>
        <begin position="164"/>
        <end position="216"/>
    </location>
</feature>
<protein>
    <submittedName>
        <fullName evidence="5">HlyD family secretion protein</fullName>
    </submittedName>
</protein>
<dbReference type="InterPro" id="IPR058636">
    <property type="entry name" value="Beta-barrel_YknX"/>
</dbReference>
<name>A0A9J6ZRF4_9BACT</name>